<comment type="caution">
    <text evidence="1">The sequence shown here is derived from an EMBL/GenBank/DDBJ whole genome shotgun (WGS) entry which is preliminary data.</text>
</comment>
<reference evidence="1" key="1">
    <citation type="journal article" date="2019" name="Sci. Rep.">
        <title>Draft genome of Tanacetum cinerariifolium, the natural source of mosquito coil.</title>
        <authorList>
            <person name="Yamashiro T."/>
            <person name="Shiraishi A."/>
            <person name="Satake H."/>
            <person name="Nakayama K."/>
        </authorList>
    </citation>
    <scope>NUCLEOTIDE SEQUENCE</scope>
</reference>
<name>A0A699J003_TANCI</name>
<dbReference type="AlphaFoldDB" id="A0A699J003"/>
<organism evidence="1">
    <name type="scientific">Tanacetum cinerariifolium</name>
    <name type="common">Dalmatian daisy</name>
    <name type="synonym">Chrysanthemum cinerariifolium</name>
    <dbReference type="NCBI Taxonomy" id="118510"/>
    <lineage>
        <taxon>Eukaryota</taxon>
        <taxon>Viridiplantae</taxon>
        <taxon>Streptophyta</taxon>
        <taxon>Embryophyta</taxon>
        <taxon>Tracheophyta</taxon>
        <taxon>Spermatophyta</taxon>
        <taxon>Magnoliopsida</taxon>
        <taxon>eudicotyledons</taxon>
        <taxon>Gunneridae</taxon>
        <taxon>Pentapetalae</taxon>
        <taxon>asterids</taxon>
        <taxon>campanulids</taxon>
        <taxon>Asterales</taxon>
        <taxon>Asteraceae</taxon>
        <taxon>Asteroideae</taxon>
        <taxon>Anthemideae</taxon>
        <taxon>Anthemidinae</taxon>
        <taxon>Tanacetum</taxon>
    </lineage>
</organism>
<accession>A0A699J003</accession>
<gene>
    <name evidence="1" type="ORF">Tci_572575</name>
</gene>
<evidence type="ECO:0000313" key="1">
    <source>
        <dbReference type="EMBL" id="GFA00603.1"/>
    </source>
</evidence>
<protein>
    <submittedName>
        <fullName evidence="1">Uncharacterized protein</fullName>
    </submittedName>
</protein>
<proteinExistence type="predicted"/>
<sequence>MDSRGEHTGPDRTYFSPVIGGIIVDIDADEDVTLKDVAAVAKDVAVVEKIAEIKENVDFQGRQAESQAQIYQIDLEHADKILSIQDDEVEPIKLQEVVEVVTTAKLTTKVVTAASATITAATTLITTATTLITAAAITTAPSAARRRKEVVIRDMEEIATPSIIIHSEPKSKGKGILVEEPKPLKKQAQIEQDEAYARELEAELNKTINWDEMDYFKGMSYDDIRLIFKKYFNSNVAFLDKTKEQIEEEDNKALKRVSESQAEKAAKKQKLDEEVPDVDYEIYTENNKPYYKIIRADRYPQLFLGFLSLLRNFDREDLEVLWQFVKERFASSKSKNFLDDFLLTTLTYMFEKPDVQAQVWKNQRSVHGLAKIKS</sequence>
<dbReference type="EMBL" id="BKCJ010354590">
    <property type="protein sequence ID" value="GFA00603.1"/>
    <property type="molecule type" value="Genomic_DNA"/>
</dbReference>